<feature type="signal peptide" evidence="1">
    <location>
        <begin position="1"/>
        <end position="26"/>
    </location>
</feature>
<dbReference type="RefSeq" id="WP_036866046.1">
    <property type="nucleotide sequence ID" value="NZ_JRNQ01000006.1"/>
</dbReference>
<dbReference type="InterPro" id="IPR046111">
    <property type="entry name" value="DUF6048"/>
</dbReference>
<dbReference type="Proteomes" id="UP000029525">
    <property type="component" value="Unassembled WGS sequence"/>
</dbReference>
<accession>A0A096AEN3</accession>
<evidence type="ECO:0000313" key="2">
    <source>
        <dbReference type="EMBL" id="KGF45583.1"/>
    </source>
</evidence>
<dbReference type="AlphaFoldDB" id="A0A096AEN3"/>
<dbReference type="Pfam" id="PF19515">
    <property type="entry name" value="DUF6048"/>
    <property type="match status" value="1"/>
</dbReference>
<reference evidence="2 3" key="1">
    <citation type="submission" date="2014-07" db="EMBL/GenBank/DDBJ databases">
        <authorList>
            <person name="McCorrison J."/>
            <person name="Sanka R."/>
            <person name="Torralba M."/>
            <person name="Gillis M."/>
            <person name="Haft D.H."/>
            <person name="Methe B."/>
            <person name="Sutton G."/>
            <person name="Nelson K.E."/>
        </authorList>
    </citation>
    <scope>NUCLEOTIDE SEQUENCE [LARGE SCALE GENOMIC DNA]</scope>
    <source>
        <strain evidence="2 3">DNF00320</strain>
    </source>
</reference>
<gene>
    <name evidence="2" type="ORF">HMPREF0647_01860</name>
</gene>
<feature type="chain" id="PRO_5001915265" description="Outer membrane protein beta-barrel domain-containing protein" evidence="1">
    <location>
        <begin position="27"/>
        <end position="228"/>
    </location>
</feature>
<dbReference type="OrthoDB" id="1082206at2"/>
<evidence type="ECO:0000256" key="1">
    <source>
        <dbReference type="SAM" id="SignalP"/>
    </source>
</evidence>
<comment type="caution">
    <text evidence="2">The sequence shown here is derived from an EMBL/GenBank/DDBJ whole genome shotgun (WGS) entry which is preliminary data.</text>
</comment>
<dbReference type="EMBL" id="JRNQ01000006">
    <property type="protein sequence ID" value="KGF45583.1"/>
    <property type="molecule type" value="Genomic_DNA"/>
</dbReference>
<keyword evidence="1" id="KW-0732">Signal</keyword>
<sequence length="228" mass="25312">MEKKTFTFILSLAISLLAILPSSVYAQRKKIVQKAAPDTIPFYRGIAVGTDLVGSAMIALGDYGQYEGIVRVNLKDKYFPTIEVGMGKANKLEETTGIHYDTKAPYARVGVDFNVLKDKHDIYRVLVGGRIAYTTFKYNFSGGSIPDPIWKEKVPYSASDVSASQLWAEIVGGLDAKIWGPIRMGWSVRYKARLHQKQDEYGAAWYVPGYGRGGTSHLGATFHVMVEF</sequence>
<evidence type="ECO:0000313" key="3">
    <source>
        <dbReference type="Proteomes" id="UP000029525"/>
    </source>
</evidence>
<organism evidence="2 3">
    <name type="scientific">Prevotella bivia DNF00320</name>
    <dbReference type="NCBI Taxonomy" id="1401068"/>
    <lineage>
        <taxon>Bacteria</taxon>
        <taxon>Pseudomonadati</taxon>
        <taxon>Bacteroidota</taxon>
        <taxon>Bacteroidia</taxon>
        <taxon>Bacteroidales</taxon>
        <taxon>Prevotellaceae</taxon>
        <taxon>Prevotella</taxon>
    </lineage>
</organism>
<proteinExistence type="predicted"/>
<evidence type="ECO:0008006" key="4">
    <source>
        <dbReference type="Google" id="ProtNLM"/>
    </source>
</evidence>
<protein>
    <recommendedName>
        <fullName evidence="4">Outer membrane protein beta-barrel domain-containing protein</fullName>
    </recommendedName>
</protein>
<name>A0A096AEN3_9BACT</name>